<evidence type="ECO:0000313" key="3">
    <source>
        <dbReference type="Proteomes" id="UP001377567"/>
    </source>
</evidence>
<dbReference type="PROSITE" id="PS51257">
    <property type="entry name" value="PROKAR_LIPOPROTEIN"/>
    <property type="match status" value="1"/>
</dbReference>
<gene>
    <name evidence="2" type="ORF">DAKH74_037080</name>
</gene>
<sequence length="707" mass="76128">MQTNKVFMGCSFLFTLACFLMIIISMAGSTKNYHPLNTIYIGQADISHINVTKVIPEVTPVAEMLGGILVAYPNQTDFVFAALKNVSQTAALLPFLRIVIDANNISATLNSVNALSPLALSATNGSAAADSLTAINELLKESKNTNQTVSGLSALVSTQSSSNATTTEKSIQALLFQVLESSKNASATTDALVDLMDVPLTDLLTLEPALELVQYSSNITATLGAVESLMNVTIPSALATQLFSVLNTTLASTSNVTAAFSSLASLVPSSMSGSLSALTELFTASKNVTKTLSLMETIVAKNLTSSSAAKRVVNDISIILDEATSTTLITTIVSTLMGSLGSSSSSGLDSSMLTMLSSAKVELQDLATVLDASNNSTESVTVIDNMQSTLSSNSDMEQYVPYLFEFLEASNDPAESFQALVNITSFAASNTAVMMPLLKVLSLAAAAPEPTQQQMYEYMPSILDRLHIAVKLRLGIFTLCKTNLEGKVLTCTKPHAVQNFDFRNIMYETLMDSDFAPYLTALDIGADDLQLAGKLMGREHQYVPTVKAALSMDILSFVTGFFLMIAIVYIQCTKCLTTHWRWFSFTFTTMAYCAFTGLGTTVVTAIVNIIKSGTAHDRYNVTVTSNAPNMGMTWCAFALSVLMMWMAMYGWYDFYKKNGRGGLAQKQANDTELHIETSSTSGTDAESRIIKENYVSDEQLVDTHKQQ</sequence>
<feature type="transmembrane region" description="Helical" evidence="1">
    <location>
        <begin position="548"/>
        <end position="570"/>
    </location>
</feature>
<dbReference type="PANTHER" id="PTHR28019:SF2">
    <property type="entry name" value="CELL MEMBRANE PROTEIN YLR413W-RELATED"/>
    <property type="match status" value="1"/>
</dbReference>
<accession>A0AAV5S0F7</accession>
<evidence type="ECO:0000313" key="2">
    <source>
        <dbReference type="EMBL" id="GMM57092.1"/>
    </source>
</evidence>
<dbReference type="InterPro" id="IPR052413">
    <property type="entry name" value="SUR7_domain"/>
</dbReference>
<organism evidence="2 3">
    <name type="scientific">Maudiozyma humilis</name>
    <name type="common">Sour dough yeast</name>
    <name type="synonym">Kazachstania humilis</name>
    <dbReference type="NCBI Taxonomy" id="51915"/>
    <lineage>
        <taxon>Eukaryota</taxon>
        <taxon>Fungi</taxon>
        <taxon>Dikarya</taxon>
        <taxon>Ascomycota</taxon>
        <taxon>Saccharomycotina</taxon>
        <taxon>Saccharomycetes</taxon>
        <taxon>Saccharomycetales</taxon>
        <taxon>Saccharomycetaceae</taxon>
        <taxon>Maudiozyma</taxon>
    </lineage>
</organism>
<comment type="caution">
    <text evidence="2">The sequence shown here is derived from an EMBL/GenBank/DDBJ whole genome shotgun (WGS) entry which is preliminary data.</text>
</comment>
<protein>
    <submittedName>
        <fullName evidence="2">Uncharacterized protein</fullName>
    </submittedName>
</protein>
<reference evidence="2 3" key="1">
    <citation type="journal article" date="2023" name="Elife">
        <title>Identification of key yeast species and microbe-microbe interactions impacting larval growth of Drosophila in the wild.</title>
        <authorList>
            <person name="Mure A."/>
            <person name="Sugiura Y."/>
            <person name="Maeda R."/>
            <person name="Honda K."/>
            <person name="Sakurai N."/>
            <person name="Takahashi Y."/>
            <person name="Watada M."/>
            <person name="Katoh T."/>
            <person name="Gotoh A."/>
            <person name="Gotoh Y."/>
            <person name="Taniguchi I."/>
            <person name="Nakamura K."/>
            <person name="Hayashi T."/>
            <person name="Katayama T."/>
            <person name="Uemura T."/>
            <person name="Hattori Y."/>
        </authorList>
    </citation>
    <scope>NUCLEOTIDE SEQUENCE [LARGE SCALE GENOMIC DNA]</scope>
    <source>
        <strain evidence="2 3">KH-74</strain>
    </source>
</reference>
<dbReference type="Proteomes" id="UP001377567">
    <property type="component" value="Unassembled WGS sequence"/>
</dbReference>
<dbReference type="EMBL" id="BTGD01000011">
    <property type="protein sequence ID" value="GMM57092.1"/>
    <property type="molecule type" value="Genomic_DNA"/>
</dbReference>
<dbReference type="AlphaFoldDB" id="A0AAV5S0F7"/>
<dbReference type="GO" id="GO:0051285">
    <property type="term" value="C:cell cortex of cell tip"/>
    <property type="evidence" value="ECO:0007669"/>
    <property type="project" value="TreeGrafter"/>
</dbReference>
<dbReference type="PANTHER" id="PTHR28019">
    <property type="entry name" value="CELL MEMBRANE PROTEIN YLR413W-RELATED"/>
    <property type="match status" value="1"/>
</dbReference>
<keyword evidence="1" id="KW-1133">Transmembrane helix</keyword>
<keyword evidence="1" id="KW-0812">Transmembrane</keyword>
<evidence type="ECO:0000256" key="1">
    <source>
        <dbReference type="SAM" id="Phobius"/>
    </source>
</evidence>
<keyword evidence="1" id="KW-0472">Membrane</keyword>
<dbReference type="Pfam" id="PF06687">
    <property type="entry name" value="SUR7"/>
    <property type="match status" value="1"/>
</dbReference>
<keyword evidence="3" id="KW-1185">Reference proteome</keyword>
<dbReference type="InterPro" id="IPR009571">
    <property type="entry name" value="SUR7/Rim9-like_fungi"/>
</dbReference>
<dbReference type="GO" id="GO:0005886">
    <property type="term" value="C:plasma membrane"/>
    <property type="evidence" value="ECO:0007669"/>
    <property type="project" value="InterPro"/>
</dbReference>
<feature type="transmembrane region" description="Helical" evidence="1">
    <location>
        <begin position="630"/>
        <end position="652"/>
    </location>
</feature>
<proteinExistence type="predicted"/>
<dbReference type="GO" id="GO:0031505">
    <property type="term" value="P:fungal-type cell wall organization"/>
    <property type="evidence" value="ECO:0007669"/>
    <property type="project" value="TreeGrafter"/>
</dbReference>
<name>A0AAV5S0F7_MAUHU</name>
<feature type="transmembrane region" description="Helical" evidence="1">
    <location>
        <begin position="582"/>
        <end position="610"/>
    </location>
</feature>